<protein>
    <submittedName>
        <fullName evidence="1">Uncharacterized protein</fullName>
    </submittedName>
</protein>
<evidence type="ECO:0000313" key="1">
    <source>
        <dbReference type="EMBL" id="THD23480.1"/>
    </source>
</evidence>
<gene>
    <name evidence="1" type="ORF">D915_005800</name>
</gene>
<dbReference type="EMBL" id="JXXN02002123">
    <property type="protein sequence ID" value="THD23480.1"/>
    <property type="molecule type" value="Genomic_DNA"/>
</dbReference>
<sequence length="158" mass="17320">MCTPNSGILVENSPSSNYNNLGNTIADLRSQILHAVYVSLGMDYAQSVSSFDFTVQRFGLKSVCELLETGVHLIISLASCSESESIARIAQSREVPHMAILRTICRRGKRMPHYEYTSWIGPDADLYSTALLNILNMEHVFPVIVATDGPAGEAISLK</sequence>
<proteinExistence type="predicted"/>
<dbReference type="Gene3D" id="3.40.50.2300">
    <property type="match status" value="2"/>
</dbReference>
<reference evidence="1" key="1">
    <citation type="submission" date="2019-03" db="EMBL/GenBank/DDBJ databases">
        <title>Improved annotation for the trematode Fasciola hepatica.</title>
        <authorList>
            <person name="Choi Y.-J."/>
            <person name="Martin J."/>
            <person name="Mitreva M."/>
        </authorList>
    </citation>
    <scope>NUCLEOTIDE SEQUENCE [LARGE SCALE GENOMIC DNA]</scope>
</reference>
<name>A0A4E0S0D7_FASHE</name>
<organism evidence="1 2">
    <name type="scientific">Fasciola hepatica</name>
    <name type="common">Liver fluke</name>
    <dbReference type="NCBI Taxonomy" id="6192"/>
    <lineage>
        <taxon>Eukaryota</taxon>
        <taxon>Metazoa</taxon>
        <taxon>Spiralia</taxon>
        <taxon>Lophotrochozoa</taxon>
        <taxon>Platyhelminthes</taxon>
        <taxon>Trematoda</taxon>
        <taxon>Digenea</taxon>
        <taxon>Plagiorchiida</taxon>
        <taxon>Echinostomata</taxon>
        <taxon>Echinostomatoidea</taxon>
        <taxon>Fasciolidae</taxon>
        <taxon>Fasciola</taxon>
    </lineage>
</organism>
<accession>A0A4E0S0D7</accession>
<evidence type="ECO:0000313" key="2">
    <source>
        <dbReference type="Proteomes" id="UP000230066"/>
    </source>
</evidence>
<comment type="caution">
    <text evidence="1">The sequence shown here is derived from an EMBL/GenBank/DDBJ whole genome shotgun (WGS) entry which is preliminary data.</text>
</comment>
<dbReference type="AlphaFoldDB" id="A0A4E0S0D7"/>
<dbReference type="Proteomes" id="UP000230066">
    <property type="component" value="Unassembled WGS sequence"/>
</dbReference>
<keyword evidence="2" id="KW-1185">Reference proteome</keyword>